<keyword evidence="4 5" id="KW-0472">Membrane</keyword>
<name>A0A0D6P7F4_9PROT</name>
<keyword evidence="7" id="KW-1185">Reference proteome</keyword>
<dbReference type="EMBL" id="BANB01000391">
    <property type="protein sequence ID" value="GAN77602.1"/>
    <property type="molecule type" value="Genomic_DNA"/>
</dbReference>
<protein>
    <recommendedName>
        <fullName evidence="5">UPF0391 membrane protein Asru_0391_02</fullName>
    </recommendedName>
</protein>
<comment type="caution">
    <text evidence="6">The sequence shown here is derived from an EMBL/GenBank/DDBJ whole genome shotgun (WGS) entry which is preliminary data.</text>
</comment>
<keyword evidence="2 5" id="KW-0812">Transmembrane</keyword>
<dbReference type="GO" id="GO:0005886">
    <property type="term" value="C:plasma membrane"/>
    <property type="evidence" value="ECO:0007669"/>
    <property type="project" value="UniProtKB-SubCell"/>
</dbReference>
<evidence type="ECO:0000256" key="1">
    <source>
        <dbReference type="ARBA" id="ARBA00022475"/>
    </source>
</evidence>
<reference evidence="6 7" key="1">
    <citation type="submission" date="2012-11" db="EMBL/GenBank/DDBJ databases">
        <title>Whole genome sequence of Acidisphaera rubrifaciens HS-AP3.</title>
        <authorList>
            <person name="Azuma Y."/>
            <person name="Higashiura N."/>
            <person name="Hirakawa H."/>
            <person name="Matsushita K."/>
        </authorList>
    </citation>
    <scope>NUCLEOTIDE SEQUENCE [LARGE SCALE GENOMIC DNA]</scope>
    <source>
        <strain evidence="6 7">HS-AP3</strain>
    </source>
</reference>
<keyword evidence="1 5" id="KW-1003">Cell membrane</keyword>
<keyword evidence="3 5" id="KW-1133">Transmembrane helix</keyword>
<comment type="similarity">
    <text evidence="5">Belongs to the UPF0391 family.</text>
</comment>
<accession>A0A0D6P7F4</accession>
<gene>
    <name evidence="6" type="ORF">Asru_0391_02</name>
</gene>
<evidence type="ECO:0000313" key="6">
    <source>
        <dbReference type="EMBL" id="GAN77602.1"/>
    </source>
</evidence>
<organism evidence="6 7">
    <name type="scientific">Acidisphaera rubrifaciens HS-AP3</name>
    <dbReference type="NCBI Taxonomy" id="1231350"/>
    <lineage>
        <taxon>Bacteria</taxon>
        <taxon>Pseudomonadati</taxon>
        <taxon>Pseudomonadota</taxon>
        <taxon>Alphaproteobacteria</taxon>
        <taxon>Acetobacterales</taxon>
        <taxon>Acetobacteraceae</taxon>
        <taxon>Acidisphaera</taxon>
    </lineage>
</organism>
<dbReference type="Pfam" id="PF07043">
    <property type="entry name" value="DUF1328"/>
    <property type="match status" value="1"/>
</dbReference>
<dbReference type="PIRSF" id="PIRSF036466">
    <property type="entry name" value="UCP036466"/>
    <property type="match status" value="1"/>
</dbReference>
<comment type="subcellular location">
    <subcellularLocation>
        <location evidence="5">Cell membrane</location>
        <topology evidence="5">Single-pass membrane protein</topology>
    </subcellularLocation>
</comment>
<dbReference type="NCBIfam" id="NF010234">
    <property type="entry name" value="PRK13682.2-5"/>
    <property type="match status" value="1"/>
</dbReference>
<evidence type="ECO:0000256" key="4">
    <source>
        <dbReference type="ARBA" id="ARBA00023136"/>
    </source>
</evidence>
<dbReference type="AlphaFoldDB" id="A0A0D6P7F4"/>
<evidence type="ECO:0000256" key="2">
    <source>
        <dbReference type="ARBA" id="ARBA00022692"/>
    </source>
</evidence>
<evidence type="ECO:0000313" key="7">
    <source>
        <dbReference type="Proteomes" id="UP000032680"/>
    </source>
</evidence>
<proteinExistence type="inferred from homology"/>
<sequence length="56" mass="5854">MKLAIFFLVVSLIAAFFGYGGVSVAAAGIAKILFFVCIVAFLVFLVLGLMAGRAIL</sequence>
<dbReference type="Proteomes" id="UP000032680">
    <property type="component" value="Unassembled WGS sequence"/>
</dbReference>
<feature type="transmembrane region" description="Helical" evidence="5">
    <location>
        <begin position="28"/>
        <end position="51"/>
    </location>
</feature>
<dbReference type="HAMAP" id="MF_01361">
    <property type="entry name" value="UPF0391"/>
    <property type="match status" value="1"/>
</dbReference>
<dbReference type="InterPro" id="IPR009760">
    <property type="entry name" value="DUF1328"/>
</dbReference>
<evidence type="ECO:0000256" key="5">
    <source>
        <dbReference type="HAMAP-Rule" id="MF_01361"/>
    </source>
</evidence>
<evidence type="ECO:0000256" key="3">
    <source>
        <dbReference type="ARBA" id="ARBA00022989"/>
    </source>
</evidence>